<feature type="domain" description="Autotransporter" evidence="3">
    <location>
        <begin position="140"/>
        <end position="416"/>
    </location>
</feature>
<name>A0A9E6PLY1_9PSED</name>
<sequence length="416" mass="44332">MIPKNTRLAVPLALVINGLLAQLAQAQHASPNADYGSPSIYDWDWLLTRPVEPSPSLETHSPTPAREPAKGGQGGNILPTIPGNPISRSPLLDALNKLGPAEREAALAQLAGADNANLAQATLSGARQVGDSALSAMRQPGEGGSRLWLQSLNNTGRFEPAQGRKDFHQTTQGLVLGADWSLGNEWRLGLVGGKSRSDHKGSHFKGELDSWHAGAYALRQEGAAALRLGAIHSQHAGDTRRSVAFSGYRDRLSGNYTATSQQAFAEFGYTLGHAHLSAEPFAQLGYERYSRKGHLEKGGEAALRNSGQAQDNFSTTLGLHAAGAWQLGGGLSLAPQLSAGWRHLYGKLDNPTVQMNPATGMTFMTRGIAEDKDSLVIDAGLELNLSPRHSLGVGYSGEFGERNRSHGLMGQWTLAF</sequence>
<gene>
    <name evidence="4" type="ORF">HU752_000645</name>
</gene>
<dbReference type="AlphaFoldDB" id="A0A9E6PLY1"/>
<organism evidence="4 5">
    <name type="scientific">Pseudomonas vanderleydeniana</name>
    <dbReference type="NCBI Taxonomy" id="2745495"/>
    <lineage>
        <taxon>Bacteria</taxon>
        <taxon>Pseudomonadati</taxon>
        <taxon>Pseudomonadota</taxon>
        <taxon>Gammaproteobacteria</taxon>
        <taxon>Pseudomonadales</taxon>
        <taxon>Pseudomonadaceae</taxon>
        <taxon>Pseudomonas</taxon>
    </lineage>
</organism>
<evidence type="ECO:0000256" key="1">
    <source>
        <dbReference type="SAM" id="MobiDB-lite"/>
    </source>
</evidence>
<dbReference type="SUPFAM" id="SSF103515">
    <property type="entry name" value="Autotransporter"/>
    <property type="match status" value="1"/>
</dbReference>
<feature type="signal peptide" evidence="2">
    <location>
        <begin position="1"/>
        <end position="26"/>
    </location>
</feature>
<proteinExistence type="predicted"/>
<dbReference type="Gene3D" id="2.40.128.130">
    <property type="entry name" value="Autotransporter beta-domain"/>
    <property type="match status" value="1"/>
</dbReference>
<accession>A0A9E6PLY1</accession>
<dbReference type="Proteomes" id="UP000634530">
    <property type="component" value="Chromosome"/>
</dbReference>
<feature type="chain" id="PRO_5038869859" evidence="2">
    <location>
        <begin position="27"/>
        <end position="416"/>
    </location>
</feature>
<dbReference type="KEGG" id="pvw:HU752_000645"/>
<evidence type="ECO:0000259" key="3">
    <source>
        <dbReference type="PROSITE" id="PS51208"/>
    </source>
</evidence>
<evidence type="ECO:0000256" key="2">
    <source>
        <dbReference type="SAM" id="SignalP"/>
    </source>
</evidence>
<reference evidence="4 5" key="1">
    <citation type="journal article" date="2020" name="Microorganisms">
        <title>Reliable Identification of Environmental Pseudomonas Isolates Using the rpoD Gene.</title>
        <authorList>
            <consortium name="The Broad Institute Genome Sequencing Platform"/>
            <person name="Girard L."/>
            <person name="Lood C."/>
            <person name="Rokni-Zadeh H."/>
            <person name="van Noort V."/>
            <person name="Lavigne R."/>
            <person name="De Mot R."/>
        </authorList>
    </citation>
    <scope>NUCLEOTIDE SEQUENCE [LARGE SCALE GENOMIC DNA]</scope>
    <source>
        <strain evidence="4 5">RW8P3</strain>
    </source>
</reference>
<feature type="region of interest" description="Disordered" evidence="1">
    <location>
        <begin position="53"/>
        <end position="85"/>
    </location>
</feature>
<dbReference type="EMBL" id="CP077093">
    <property type="protein sequence ID" value="QXI28501.1"/>
    <property type="molecule type" value="Genomic_DNA"/>
</dbReference>
<dbReference type="RefSeq" id="WP_186683724.1">
    <property type="nucleotide sequence ID" value="NZ_CP077093.1"/>
</dbReference>
<evidence type="ECO:0000313" key="4">
    <source>
        <dbReference type="EMBL" id="QXI28501.1"/>
    </source>
</evidence>
<dbReference type="GO" id="GO:0019867">
    <property type="term" value="C:outer membrane"/>
    <property type="evidence" value="ECO:0007669"/>
    <property type="project" value="InterPro"/>
</dbReference>
<evidence type="ECO:0000313" key="5">
    <source>
        <dbReference type="Proteomes" id="UP000634530"/>
    </source>
</evidence>
<dbReference type="NCBIfam" id="TIGR01414">
    <property type="entry name" value="autotrans_barl"/>
    <property type="match status" value="1"/>
</dbReference>
<dbReference type="InterPro" id="IPR006315">
    <property type="entry name" value="OM_autotransptr_brl_dom"/>
</dbReference>
<dbReference type="InterPro" id="IPR036709">
    <property type="entry name" value="Autotransporte_beta_dom_sf"/>
</dbReference>
<dbReference type="PROSITE" id="PS51208">
    <property type="entry name" value="AUTOTRANSPORTER"/>
    <property type="match status" value="1"/>
</dbReference>
<keyword evidence="2" id="KW-0732">Signal</keyword>
<keyword evidence="5" id="KW-1185">Reference proteome</keyword>
<dbReference type="InterPro" id="IPR005546">
    <property type="entry name" value="Autotransporte_beta"/>
</dbReference>
<reference evidence="4 5" key="2">
    <citation type="journal article" date="2021" name="Microorganisms">
        <title>The Ever-Expanding Pseudomonas Genus: Description of 43 New Species and Partition of the Pseudomonas putida Group.</title>
        <authorList>
            <person name="Girard L."/>
            <person name="Lood C."/>
            <person name="Hofte M."/>
            <person name="Vandamme P."/>
            <person name="Rokni-Zadeh H."/>
            <person name="van Noort V."/>
            <person name="Lavigne R."/>
            <person name="De Mot R."/>
        </authorList>
    </citation>
    <scope>NUCLEOTIDE SEQUENCE [LARGE SCALE GENOMIC DNA]</scope>
    <source>
        <strain evidence="4 5">RW8P3</strain>
    </source>
</reference>
<dbReference type="Pfam" id="PF03797">
    <property type="entry name" value="Autotransporter"/>
    <property type="match status" value="1"/>
</dbReference>
<protein>
    <submittedName>
        <fullName evidence="4">Autotransporter outer membrane beta-barrel domain-containing protein</fullName>
    </submittedName>
</protein>
<dbReference type="SMART" id="SM00869">
    <property type="entry name" value="Autotransporter"/>
    <property type="match status" value="1"/>
</dbReference>